<organism evidence="1 2">
    <name type="scientific">Flectobacillus roseus</name>
    <dbReference type="NCBI Taxonomy" id="502259"/>
    <lineage>
        <taxon>Bacteria</taxon>
        <taxon>Pseudomonadati</taxon>
        <taxon>Bacteroidota</taxon>
        <taxon>Cytophagia</taxon>
        <taxon>Cytophagales</taxon>
        <taxon>Flectobacillaceae</taxon>
        <taxon>Flectobacillus</taxon>
    </lineage>
</organism>
<reference evidence="1 2" key="1">
    <citation type="submission" date="2023-05" db="EMBL/GenBank/DDBJ databases">
        <title>Novel species of genus Flectobacillus isolated from stream in China.</title>
        <authorList>
            <person name="Lu H."/>
        </authorList>
    </citation>
    <scope>NUCLEOTIDE SEQUENCE [LARGE SCALE GENOMIC DNA]</scope>
    <source>
        <strain evidence="1 2">KCTC 42575</strain>
    </source>
</reference>
<dbReference type="RefSeq" id="WP_283344036.1">
    <property type="nucleotide sequence ID" value="NZ_JASHIF010000005.1"/>
</dbReference>
<comment type="caution">
    <text evidence="1">The sequence shown here is derived from an EMBL/GenBank/DDBJ whole genome shotgun (WGS) entry which is preliminary data.</text>
</comment>
<dbReference type="EMBL" id="JASHIF010000005">
    <property type="protein sequence ID" value="MDI9858962.1"/>
    <property type="molecule type" value="Genomic_DNA"/>
</dbReference>
<accession>A0ABT6Y5X1</accession>
<protein>
    <submittedName>
        <fullName evidence="1">Uncharacterized protein</fullName>
    </submittedName>
</protein>
<sequence length="116" mass="13137">MFKAILASNKRGISEIEMNYDNISETRKTINVSYNEKIDISKIADSKKYPDATGFATSAKSWEANQTEFQNWYNQPEILLIEILVTSLGLVATEIQQLDPQTSNYSTIKLLNQVEA</sequence>
<gene>
    <name evidence="1" type="ORF">QM524_07070</name>
</gene>
<name>A0ABT6Y5X1_9BACT</name>
<keyword evidence="2" id="KW-1185">Reference proteome</keyword>
<proteinExistence type="predicted"/>
<evidence type="ECO:0000313" key="2">
    <source>
        <dbReference type="Proteomes" id="UP001236507"/>
    </source>
</evidence>
<evidence type="ECO:0000313" key="1">
    <source>
        <dbReference type="EMBL" id="MDI9858962.1"/>
    </source>
</evidence>
<dbReference type="Proteomes" id="UP001236507">
    <property type="component" value="Unassembled WGS sequence"/>
</dbReference>